<organism evidence="1 2">
    <name type="scientific">Streptomyces spororaveus</name>
    <dbReference type="NCBI Taxonomy" id="284039"/>
    <lineage>
        <taxon>Bacteria</taxon>
        <taxon>Bacillati</taxon>
        <taxon>Actinomycetota</taxon>
        <taxon>Actinomycetes</taxon>
        <taxon>Kitasatosporales</taxon>
        <taxon>Streptomycetaceae</taxon>
        <taxon>Streptomyces</taxon>
    </lineage>
</organism>
<protein>
    <submittedName>
        <fullName evidence="1">Uncharacterized protein</fullName>
    </submittedName>
</protein>
<dbReference type="EMBL" id="BNED01000005">
    <property type="protein sequence ID" value="GHI77433.1"/>
    <property type="molecule type" value="Genomic_DNA"/>
</dbReference>
<gene>
    <name evidence="1" type="ORF">Sspor_29940</name>
</gene>
<dbReference type="Proteomes" id="UP000608522">
    <property type="component" value="Unassembled WGS sequence"/>
</dbReference>
<accession>A0ABQ3TAJ6</accession>
<proteinExistence type="predicted"/>
<comment type="caution">
    <text evidence="1">The sequence shown here is derived from an EMBL/GenBank/DDBJ whole genome shotgun (WGS) entry which is preliminary data.</text>
</comment>
<reference evidence="2" key="1">
    <citation type="submission" date="2023-07" db="EMBL/GenBank/DDBJ databases">
        <title>Whole genome shotgun sequence of Streptomyces spororaveus NBRC 15456.</title>
        <authorList>
            <person name="Komaki H."/>
            <person name="Tamura T."/>
        </authorList>
    </citation>
    <scope>NUCLEOTIDE SEQUENCE [LARGE SCALE GENOMIC DNA]</scope>
    <source>
        <strain evidence="2">NBRC 15456</strain>
    </source>
</reference>
<keyword evidence="2" id="KW-1185">Reference proteome</keyword>
<evidence type="ECO:0000313" key="2">
    <source>
        <dbReference type="Proteomes" id="UP000608522"/>
    </source>
</evidence>
<name>A0ABQ3TAJ6_9ACTN</name>
<evidence type="ECO:0000313" key="1">
    <source>
        <dbReference type="EMBL" id="GHI77433.1"/>
    </source>
</evidence>
<sequence length="99" mass="11136">MKEAGHHWLRQLGPSLPSGCGRCPQNGRYFTRSPRLTCLIKSSIISMHASLAVATDTSYGIFGVPRHMVDRFRRVIKEQQRNHLAEGITSARIGTQFEL</sequence>